<evidence type="ECO:0000256" key="1">
    <source>
        <dbReference type="ARBA" id="ARBA00001933"/>
    </source>
</evidence>
<dbReference type="GO" id="GO:0031071">
    <property type="term" value="F:cysteine desulfurase activity"/>
    <property type="evidence" value="ECO:0007669"/>
    <property type="project" value="UniProtKB-ARBA"/>
</dbReference>
<dbReference type="Proteomes" id="UP000614490">
    <property type="component" value="Unassembled WGS sequence"/>
</dbReference>
<keyword evidence="3" id="KW-0479">Metal-binding</keyword>
<dbReference type="GO" id="GO:0046872">
    <property type="term" value="F:metal ion binding"/>
    <property type="evidence" value="ECO:0007669"/>
    <property type="project" value="UniProtKB-KW"/>
</dbReference>
<comment type="similarity">
    <text evidence="2">Belongs to the class-V pyridoxal-phosphate-dependent aminotransferase family. NifS/IscS subfamily.</text>
</comment>
<evidence type="ECO:0000256" key="2">
    <source>
        <dbReference type="ARBA" id="ARBA00006490"/>
    </source>
</evidence>
<protein>
    <submittedName>
        <fullName evidence="8">Cysteine desulfurase</fullName>
    </submittedName>
</protein>
<dbReference type="FunFam" id="3.40.640.10:FF:000084">
    <property type="entry name" value="IscS-like cysteine desulfurase"/>
    <property type="match status" value="1"/>
</dbReference>
<dbReference type="PANTHER" id="PTHR11601">
    <property type="entry name" value="CYSTEINE DESULFURYLASE FAMILY MEMBER"/>
    <property type="match status" value="1"/>
</dbReference>
<dbReference type="InterPro" id="IPR016454">
    <property type="entry name" value="Cysteine_dSase"/>
</dbReference>
<dbReference type="Pfam" id="PF00266">
    <property type="entry name" value="Aminotran_5"/>
    <property type="match status" value="1"/>
</dbReference>
<dbReference type="GO" id="GO:0051536">
    <property type="term" value="F:iron-sulfur cluster binding"/>
    <property type="evidence" value="ECO:0007669"/>
    <property type="project" value="UniProtKB-KW"/>
</dbReference>
<evidence type="ECO:0000256" key="4">
    <source>
        <dbReference type="ARBA" id="ARBA00022898"/>
    </source>
</evidence>
<dbReference type="InterPro" id="IPR000192">
    <property type="entry name" value="Aminotrans_V_dom"/>
</dbReference>
<feature type="domain" description="Aminotransferase class V" evidence="7">
    <location>
        <begin position="2"/>
        <end position="363"/>
    </location>
</feature>
<evidence type="ECO:0000256" key="5">
    <source>
        <dbReference type="ARBA" id="ARBA00023004"/>
    </source>
</evidence>
<keyword evidence="9" id="KW-1185">Reference proteome</keyword>
<dbReference type="InterPro" id="IPR015421">
    <property type="entry name" value="PyrdxlP-dep_Trfase_major"/>
</dbReference>
<dbReference type="PIRSF" id="PIRSF005572">
    <property type="entry name" value="NifS"/>
    <property type="match status" value="1"/>
</dbReference>
<keyword evidence="4" id="KW-0663">Pyridoxal phosphate</keyword>
<comment type="cofactor">
    <cofactor evidence="1">
        <name>pyridoxal 5'-phosphate</name>
        <dbReference type="ChEBI" id="CHEBI:597326"/>
    </cofactor>
</comment>
<comment type="caution">
    <text evidence="8">The sequence shown here is derived from an EMBL/GenBank/DDBJ whole genome shotgun (WGS) entry which is preliminary data.</text>
</comment>
<gene>
    <name evidence="8" type="ORF">H0267_08020</name>
</gene>
<dbReference type="AlphaFoldDB" id="A0A931MV98"/>
<dbReference type="PANTHER" id="PTHR11601:SF50">
    <property type="entry name" value="CYSTEINE DESULFURASE ISCS 2-RELATED"/>
    <property type="match status" value="1"/>
</dbReference>
<evidence type="ECO:0000313" key="8">
    <source>
        <dbReference type="EMBL" id="MBH0230161.1"/>
    </source>
</evidence>
<dbReference type="SUPFAM" id="SSF53383">
    <property type="entry name" value="PLP-dependent transferases"/>
    <property type="match status" value="1"/>
</dbReference>
<keyword evidence="5" id="KW-0408">Iron</keyword>
<evidence type="ECO:0000256" key="6">
    <source>
        <dbReference type="ARBA" id="ARBA00023014"/>
    </source>
</evidence>
<organism evidence="8 9">
    <name type="scientific">Halobacillus yeomjeoni</name>
    <dbReference type="NCBI Taxonomy" id="311194"/>
    <lineage>
        <taxon>Bacteria</taxon>
        <taxon>Bacillati</taxon>
        <taxon>Bacillota</taxon>
        <taxon>Bacilli</taxon>
        <taxon>Bacillales</taxon>
        <taxon>Bacillaceae</taxon>
        <taxon>Halobacillus</taxon>
    </lineage>
</organism>
<dbReference type="EMBL" id="JADZSC010000001">
    <property type="protein sequence ID" value="MBH0230161.1"/>
    <property type="molecule type" value="Genomic_DNA"/>
</dbReference>
<dbReference type="InterPro" id="IPR015422">
    <property type="entry name" value="PyrdxlP-dep_Trfase_small"/>
</dbReference>
<evidence type="ECO:0000313" key="9">
    <source>
        <dbReference type="Proteomes" id="UP000614490"/>
    </source>
</evidence>
<accession>A0A931MV98</accession>
<keyword evidence="6" id="KW-0411">Iron-sulfur</keyword>
<dbReference type="Gene3D" id="3.90.1150.10">
    <property type="entry name" value="Aspartate Aminotransferase, domain 1"/>
    <property type="match status" value="1"/>
</dbReference>
<reference evidence="8 9" key="1">
    <citation type="journal article" date="2005" name="Int. J. Syst. Evol. Microbiol.">
        <title>Halobacillus yeomjeoni sp. nov., isolated from a marine solar saltern in Korea.</title>
        <authorList>
            <person name="Yoon J.H."/>
            <person name="Kang S.J."/>
            <person name="Lee C.H."/>
            <person name="Oh H.W."/>
            <person name="Oh T.K."/>
        </authorList>
    </citation>
    <scope>NUCLEOTIDE SEQUENCE [LARGE SCALE GENOMIC DNA]</scope>
    <source>
        <strain evidence="8 9">KCTC 3957</strain>
    </source>
</reference>
<dbReference type="RefSeq" id="WP_197316722.1">
    <property type="nucleotide sequence ID" value="NZ_JADZSC010000001.1"/>
</dbReference>
<name>A0A931MV98_9BACI</name>
<dbReference type="InterPro" id="IPR015424">
    <property type="entry name" value="PyrdxlP-dep_Trfase"/>
</dbReference>
<proteinExistence type="inferred from homology"/>
<sequence>MIYLDNSATTHPLPEVLESFHKVADRYYANPSSVHRFGSEAEYLLQQSRKQAAQLLNVDVSEVIFTSGGTEGNNMAIKGIALQHQSRGKHMITSKVEHPSVMEAFRALESLGFEVDYLDVDADGRVNPQQVESVIRKDTILVSIMSVNNELGTVQPIEAIGSILKDYPKAFFHVDHVQGLGKIDLPLKEAGVDLCTLSGHKIHGLKGTGALIAQNHVSLFPLLHGGSQEHEQRAGTENLPGTVAFVKALRLIEENRKQKINKLKSLRQHLWNEVERIEQVVINSPKQGAPHIVNFSLPGYKPEVVIHALGEKDIFISTKSACSSKQPDVSSVLKACRLDHDLTTSALRVSLSYQNTEEEVDVFIDTLKKVIERLQPTMERSR</sequence>
<evidence type="ECO:0000256" key="3">
    <source>
        <dbReference type="ARBA" id="ARBA00022723"/>
    </source>
</evidence>
<dbReference type="Gene3D" id="3.40.640.10">
    <property type="entry name" value="Type I PLP-dependent aspartate aminotransferase-like (Major domain)"/>
    <property type="match status" value="1"/>
</dbReference>
<evidence type="ECO:0000259" key="7">
    <source>
        <dbReference type="Pfam" id="PF00266"/>
    </source>
</evidence>